<protein>
    <submittedName>
        <fullName evidence="2">Uncharacterized protein</fullName>
    </submittedName>
</protein>
<keyword evidence="3" id="KW-1185">Reference proteome</keyword>
<sequence length="128" mass="13893">MHGFRLFQGPLFLLPRVKSSCTYRPLFPLHAHGELRGDIAPLKCPPEIAARGDSPEPSVPRSSASLRLPGAQEQPVTTSIGLRALDVAPLSPPSPLAGCYEVGSNSFSMETRSLPRVYIKVAHHEEEP</sequence>
<organism evidence="2 3">
    <name type="scientific">Pleurodeles waltl</name>
    <name type="common">Iberian ribbed newt</name>
    <dbReference type="NCBI Taxonomy" id="8319"/>
    <lineage>
        <taxon>Eukaryota</taxon>
        <taxon>Metazoa</taxon>
        <taxon>Chordata</taxon>
        <taxon>Craniata</taxon>
        <taxon>Vertebrata</taxon>
        <taxon>Euteleostomi</taxon>
        <taxon>Amphibia</taxon>
        <taxon>Batrachia</taxon>
        <taxon>Caudata</taxon>
        <taxon>Salamandroidea</taxon>
        <taxon>Salamandridae</taxon>
        <taxon>Pleurodelinae</taxon>
        <taxon>Pleurodeles</taxon>
    </lineage>
</organism>
<evidence type="ECO:0000313" key="3">
    <source>
        <dbReference type="Proteomes" id="UP001066276"/>
    </source>
</evidence>
<evidence type="ECO:0000256" key="1">
    <source>
        <dbReference type="SAM" id="MobiDB-lite"/>
    </source>
</evidence>
<dbReference type="EMBL" id="JANPWB010000008">
    <property type="protein sequence ID" value="KAJ1162749.1"/>
    <property type="molecule type" value="Genomic_DNA"/>
</dbReference>
<dbReference type="AlphaFoldDB" id="A0AAV7SCT8"/>
<name>A0AAV7SCT8_PLEWA</name>
<proteinExistence type="predicted"/>
<dbReference type="Proteomes" id="UP001066276">
    <property type="component" value="Chromosome 4_2"/>
</dbReference>
<comment type="caution">
    <text evidence="2">The sequence shown here is derived from an EMBL/GenBank/DDBJ whole genome shotgun (WGS) entry which is preliminary data.</text>
</comment>
<reference evidence="2" key="1">
    <citation type="journal article" date="2022" name="bioRxiv">
        <title>Sequencing and chromosome-scale assembly of the giantPleurodeles waltlgenome.</title>
        <authorList>
            <person name="Brown T."/>
            <person name="Elewa A."/>
            <person name="Iarovenko S."/>
            <person name="Subramanian E."/>
            <person name="Araus A.J."/>
            <person name="Petzold A."/>
            <person name="Susuki M."/>
            <person name="Suzuki K.-i.T."/>
            <person name="Hayashi T."/>
            <person name="Toyoda A."/>
            <person name="Oliveira C."/>
            <person name="Osipova E."/>
            <person name="Leigh N.D."/>
            <person name="Simon A."/>
            <person name="Yun M.H."/>
        </authorList>
    </citation>
    <scope>NUCLEOTIDE SEQUENCE</scope>
    <source>
        <strain evidence="2">20211129_DDA</strain>
        <tissue evidence="2">Liver</tissue>
    </source>
</reference>
<feature type="region of interest" description="Disordered" evidence="1">
    <location>
        <begin position="46"/>
        <end position="73"/>
    </location>
</feature>
<evidence type="ECO:0000313" key="2">
    <source>
        <dbReference type="EMBL" id="KAJ1162749.1"/>
    </source>
</evidence>
<accession>A0AAV7SCT8</accession>
<gene>
    <name evidence="2" type="ORF">NDU88_003214</name>
</gene>